<reference evidence="1" key="2">
    <citation type="submission" date="2025-08" db="UniProtKB">
        <authorList>
            <consortium name="Ensembl"/>
        </authorList>
    </citation>
    <scope>IDENTIFICATION</scope>
</reference>
<evidence type="ECO:0000313" key="2">
    <source>
        <dbReference type="Proteomes" id="UP000008672"/>
    </source>
</evidence>
<dbReference type="Ensembl" id="ENSLACT00000005808.1">
    <property type="protein sequence ID" value="ENSLACP00000005758.1"/>
    <property type="gene ID" value="ENSLACG00000005111.1"/>
</dbReference>
<dbReference type="AlphaFoldDB" id="H3A7Y7"/>
<sequence length="273" mass="31475">VSQYVDNEGHFILVHGRLQTELTLLPYIDNPNIDNSQFFHGFFLQLAQYPSLQIVGGDLNCVLDTDMDRVYKKPVKTSQMAKALLLLMGKHKLLDIWRFKNPTSWVYDSFCMLDLFITSKTLVPRIESANYLTRSISDHSPLTLKLQGRWRLSPHMLTSKYSISEIKSAIKEYLDFNLDLTLSPITLWETLKEMIKDKIISSLATLKKESYEEINLKKLETEFYNSKSPKTNTQIASLHYKLDMLSTSRVEYALLMSKSKCYVQGDKVGKILA</sequence>
<dbReference type="GeneTree" id="ENSGT00940000163809"/>
<evidence type="ECO:0000313" key="1">
    <source>
        <dbReference type="Ensembl" id="ENSLACP00000005758.1"/>
    </source>
</evidence>
<dbReference type="Proteomes" id="UP000008672">
    <property type="component" value="Unassembled WGS sequence"/>
</dbReference>
<reference evidence="1" key="3">
    <citation type="submission" date="2025-09" db="UniProtKB">
        <authorList>
            <consortium name="Ensembl"/>
        </authorList>
    </citation>
    <scope>IDENTIFICATION</scope>
</reference>
<reference evidence="2" key="1">
    <citation type="submission" date="2011-08" db="EMBL/GenBank/DDBJ databases">
        <title>The draft genome of Latimeria chalumnae.</title>
        <authorList>
            <person name="Di Palma F."/>
            <person name="Alfoldi J."/>
            <person name="Johnson J."/>
            <person name="Berlin A."/>
            <person name="Gnerre S."/>
            <person name="Jaffe D."/>
            <person name="MacCallum I."/>
            <person name="Young S."/>
            <person name="Walker B.J."/>
            <person name="Lander E."/>
            <person name="Lindblad-Toh K."/>
        </authorList>
    </citation>
    <scope>NUCLEOTIDE SEQUENCE [LARGE SCALE GENOMIC DNA]</scope>
    <source>
        <strain evidence="2">Wild caught</strain>
    </source>
</reference>
<dbReference type="HOGENOM" id="CLU_000680_2_1_1"/>
<protein>
    <recommendedName>
        <fullName evidence="3">Endonuclease/exonuclease/phosphatase domain-containing protein</fullName>
    </recommendedName>
</protein>
<organism evidence="1 2">
    <name type="scientific">Latimeria chalumnae</name>
    <name type="common">Coelacanth</name>
    <dbReference type="NCBI Taxonomy" id="7897"/>
    <lineage>
        <taxon>Eukaryota</taxon>
        <taxon>Metazoa</taxon>
        <taxon>Chordata</taxon>
        <taxon>Craniata</taxon>
        <taxon>Vertebrata</taxon>
        <taxon>Euteleostomi</taxon>
        <taxon>Coelacanthiformes</taxon>
        <taxon>Coelacanthidae</taxon>
        <taxon>Latimeria</taxon>
    </lineage>
</organism>
<dbReference type="Gene3D" id="3.60.10.10">
    <property type="entry name" value="Endonuclease/exonuclease/phosphatase"/>
    <property type="match status" value="1"/>
</dbReference>
<dbReference type="SUPFAM" id="SSF56219">
    <property type="entry name" value="DNase I-like"/>
    <property type="match status" value="1"/>
</dbReference>
<evidence type="ECO:0008006" key="3">
    <source>
        <dbReference type="Google" id="ProtNLM"/>
    </source>
</evidence>
<dbReference type="STRING" id="7897.ENSLACP00000005758"/>
<keyword evidence="2" id="KW-1185">Reference proteome</keyword>
<dbReference type="InterPro" id="IPR036691">
    <property type="entry name" value="Endo/exonu/phosph_ase_sf"/>
</dbReference>
<name>H3A7Y7_LATCH</name>
<dbReference type="InParanoid" id="H3A7Y7"/>
<accession>H3A7Y7</accession>
<dbReference type="EMBL" id="AFYH01233703">
    <property type="status" value="NOT_ANNOTATED_CDS"/>
    <property type="molecule type" value="Genomic_DNA"/>
</dbReference>
<proteinExistence type="predicted"/>